<keyword evidence="4" id="KW-0378">Hydrolase</keyword>
<dbReference type="InterPro" id="IPR005135">
    <property type="entry name" value="Endo/exonuclease/phosphatase"/>
</dbReference>
<comment type="caution">
    <text evidence="4">The sequence shown here is derived from an EMBL/GenBank/DDBJ whole genome shotgun (WGS) entry which is preliminary data.</text>
</comment>
<keyword evidence="2" id="KW-0812">Transmembrane</keyword>
<keyword evidence="2" id="KW-0472">Membrane</keyword>
<feature type="transmembrane region" description="Helical" evidence="2">
    <location>
        <begin position="78"/>
        <end position="102"/>
    </location>
</feature>
<feature type="transmembrane region" description="Helical" evidence="2">
    <location>
        <begin position="36"/>
        <end position="58"/>
    </location>
</feature>
<dbReference type="AlphaFoldDB" id="A0A3E1J0Q4"/>
<keyword evidence="4" id="KW-0540">Nuclease</keyword>
<reference evidence="4 5" key="1">
    <citation type="submission" date="2016-02" db="EMBL/GenBank/DDBJ databases">
        <authorList>
            <person name="Alioto T."/>
            <person name="Alioto T."/>
        </authorList>
    </citation>
    <scope>NUCLEOTIDE SEQUENCE [LARGE SCALE GENOMIC DNA]</scope>
    <source>
        <strain evidence="4 5">NR010</strain>
    </source>
</reference>
<gene>
    <name evidence="4" type="ORF">AXE77_06270</name>
</gene>
<dbReference type="SUPFAM" id="SSF56219">
    <property type="entry name" value="DNase I-like"/>
    <property type="match status" value="1"/>
</dbReference>
<dbReference type="OrthoDB" id="2340043at2"/>
<feature type="domain" description="Endonuclease/exonuclease/phosphatase" evidence="3">
    <location>
        <begin position="202"/>
        <end position="427"/>
    </location>
</feature>
<evidence type="ECO:0000256" key="1">
    <source>
        <dbReference type="SAM" id="MobiDB-lite"/>
    </source>
</evidence>
<dbReference type="Gene3D" id="3.60.10.10">
    <property type="entry name" value="Endonuclease/exonuclease/phosphatase"/>
    <property type="match status" value="1"/>
</dbReference>
<keyword evidence="2" id="KW-1133">Transmembrane helix</keyword>
<dbReference type="RefSeq" id="WP_116712102.1">
    <property type="nucleotide sequence ID" value="NZ_LRTV01000003.1"/>
</dbReference>
<organism evidence="4 5">
    <name type="scientific">Gardnerella vaginalis</name>
    <dbReference type="NCBI Taxonomy" id="2702"/>
    <lineage>
        <taxon>Bacteria</taxon>
        <taxon>Bacillati</taxon>
        <taxon>Actinomycetota</taxon>
        <taxon>Actinomycetes</taxon>
        <taxon>Bifidobacteriales</taxon>
        <taxon>Bifidobacteriaceae</taxon>
        <taxon>Gardnerella</taxon>
    </lineage>
</organism>
<dbReference type="EMBL" id="LRTV01000003">
    <property type="protein sequence ID" value="RFD79933.1"/>
    <property type="molecule type" value="Genomic_DNA"/>
</dbReference>
<dbReference type="Pfam" id="PF03372">
    <property type="entry name" value="Exo_endo_phos"/>
    <property type="match status" value="1"/>
</dbReference>
<name>A0A3E1J0Q4_GARVA</name>
<proteinExistence type="predicted"/>
<evidence type="ECO:0000256" key="2">
    <source>
        <dbReference type="SAM" id="Phobius"/>
    </source>
</evidence>
<dbReference type="GO" id="GO:0004519">
    <property type="term" value="F:endonuclease activity"/>
    <property type="evidence" value="ECO:0007669"/>
    <property type="project" value="UniProtKB-KW"/>
</dbReference>
<protein>
    <submittedName>
        <fullName evidence="4">Endonuclease</fullName>
    </submittedName>
</protein>
<dbReference type="Proteomes" id="UP000259221">
    <property type="component" value="Unassembled WGS sequence"/>
</dbReference>
<evidence type="ECO:0000313" key="5">
    <source>
        <dbReference type="Proteomes" id="UP000259221"/>
    </source>
</evidence>
<evidence type="ECO:0000259" key="3">
    <source>
        <dbReference type="Pfam" id="PF03372"/>
    </source>
</evidence>
<keyword evidence="4" id="KW-0255">Endonuclease</keyword>
<sequence length="444" mass="49893">MSFVLAILWVIFAALLCWQLLRWLPAGMDKYNPLPYIIALLPLSTYVVGALLFFSIFATEWQVLYASKNPQSYDFAQSYTYLCIAYAVLFLISLKSYTPYWFGRLRRLRKLQKLLREQLETPENFPGNVPQNHQNNNKLQEFSGKCSTKQPKQQQTPEILPQMFQKTAKTTTNAGNSPANVPKNGQNSNKLRKNQPQEIRVMTLNCRYGKASAHQIIEIAKKYHVNTLLLQELSESLVKNLKKLGISEIFPTLCIGAKSEHNNGGFNAIFTQYSAISTCDNAVTIEAASIPSVTTHLTSPAQTQQISVKFASAHPKSPMRGCEAWSEGIRALSNIADRSTESTDFSTIPTLTILTGDLNSAIDHPSFRTLLKAGFIDTGISLGKRLQTWPTWLEWPNLTLDHVLFCAKNCRAQAVWQQTEVIDGTDHLAYLAEIDIYPQSTSIH</sequence>
<accession>A0A3E1J0Q4</accession>
<evidence type="ECO:0000313" key="4">
    <source>
        <dbReference type="EMBL" id="RFD79933.1"/>
    </source>
</evidence>
<feature type="region of interest" description="Disordered" evidence="1">
    <location>
        <begin position="170"/>
        <end position="196"/>
    </location>
</feature>
<feature type="transmembrane region" description="Helical" evidence="2">
    <location>
        <begin position="6"/>
        <end position="24"/>
    </location>
</feature>
<dbReference type="InterPro" id="IPR036691">
    <property type="entry name" value="Endo/exonu/phosph_ase_sf"/>
</dbReference>